<evidence type="ECO:0008006" key="8">
    <source>
        <dbReference type="Google" id="ProtNLM"/>
    </source>
</evidence>
<evidence type="ECO:0000256" key="5">
    <source>
        <dbReference type="SAM" id="Phobius"/>
    </source>
</evidence>
<reference evidence="7" key="1">
    <citation type="submission" date="2015-09" db="EMBL/GenBank/DDBJ databases">
        <authorList>
            <person name="Fill T.P."/>
            <person name="Baretta J.F."/>
            <person name="de Almeida L.G."/>
            <person name="Rocha M."/>
            <person name="de Souza D.H."/>
            <person name="Malavazi I."/>
            <person name="Cerdeira L.T."/>
            <person name="Hong H."/>
            <person name="Samborskyy M."/>
            <person name="de Vasconcelos A.T."/>
            <person name="Leadlay P."/>
            <person name="Rodrigues-Filho E."/>
        </authorList>
    </citation>
    <scope>NUCLEOTIDE SEQUENCE [LARGE SCALE GENOMIC DNA]</scope>
    <source>
        <strain evidence="7">LaBioMMi 136</strain>
    </source>
</reference>
<dbReference type="InterPro" id="IPR050360">
    <property type="entry name" value="MFS_Sugar_Transporters"/>
</dbReference>
<dbReference type="Pfam" id="PF00083">
    <property type="entry name" value="Sugar_tr"/>
    <property type="match status" value="1"/>
</dbReference>
<evidence type="ECO:0000313" key="7">
    <source>
        <dbReference type="Proteomes" id="UP000190744"/>
    </source>
</evidence>
<dbReference type="PANTHER" id="PTHR48022">
    <property type="entry name" value="PLASTIDIC GLUCOSE TRANSPORTER 4"/>
    <property type="match status" value="1"/>
</dbReference>
<accession>A0A1S9RI34</accession>
<protein>
    <recommendedName>
        <fullName evidence="8">Major facilitator superfamily (MFS) profile domain-containing protein</fullName>
    </recommendedName>
</protein>
<name>A0A1S9RI34_PENBI</name>
<dbReference type="GO" id="GO:0005351">
    <property type="term" value="F:carbohydrate:proton symporter activity"/>
    <property type="evidence" value="ECO:0007669"/>
    <property type="project" value="TreeGrafter"/>
</dbReference>
<gene>
    <name evidence="6" type="ORF">PEBR_31351</name>
</gene>
<dbReference type="Gene3D" id="1.20.1250.20">
    <property type="entry name" value="MFS general substrate transporter like domains"/>
    <property type="match status" value="1"/>
</dbReference>
<evidence type="ECO:0000256" key="3">
    <source>
        <dbReference type="ARBA" id="ARBA00022989"/>
    </source>
</evidence>
<dbReference type="SUPFAM" id="SSF103473">
    <property type="entry name" value="MFS general substrate transporter"/>
    <property type="match status" value="1"/>
</dbReference>
<comment type="caution">
    <text evidence="6">The sequence shown here is derived from an EMBL/GenBank/DDBJ whole genome shotgun (WGS) entry which is preliminary data.</text>
</comment>
<dbReference type="InterPro" id="IPR005828">
    <property type="entry name" value="MFS_sugar_transport-like"/>
</dbReference>
<dbReference type="Proteomes" id="UP000190744">
    <property type="component" value="Unassembled WGS sequence"/>
</dbReference>
<evidence type="ECO:0000313" key="6">
    <source>
        <dbReference type="EMBL" id="OOQ85095.1"/>
    </source>
</evidence>
<dbReference type="PANTHER" id="PTHR48022:SF2">
    <property type="entry name" value="PLASTIDIC GLUCOSE TRANSPORTER 4"/>
    <property type="match status" value="1"/>
</dbReference>
<feature type="transmembrane region" description="Helical" evidence="5">
    <location>
        <begin position="27"/>
        <end position="46"/>
    </location>
</feature>
<dbReference type="GO" id="GO:0016020">
    <property type="term" value="C:membrane"/>
    <property type="evidence" value="ECO:0007669"/>
    <property type="project" value="UniProtKB-SubCell"/>
</dbReference>
<keyword evidence="2 5" id="KW-0812">Transmembrane</keyword>
<dbReference type="InterPro" id="IPR036259">
    <property type="entry name" value="MFS_trans_sf"/>
</dbReference>
<keyword evidence="3 5" id="KW-1133">Transmembrane helix</keyword>
<proteinExistence type="predicted"/>
<dbReference type="AlphaFoldDB" id="A0A1S9RI34"/>
<evidence type="ECO:0000256" key="1">
    <source>
        <dbReference type="ARBA" id="ARBA00004141"/>
    </source>
</evidence>
<comment type="subcellular location">
    <subcellularLocation>
        <location evidence="1">Membrane</location>
        <topology evidence="1">Multi-pass membrane protein</topology>
    </subcellularLocation>
</comment>
<organism evidence="6 7">
    <name type="scientific">Penicillium brasilianum</name>
    <dbReference type="NCBI Taxonomy" id="104259"/>
    <lineage>
        <taxon>Eukaryota</taxon>
        <taxon>Fungi</taxon>
        <taxon>Dikarya</taxon>
        <taxon>Ascomycota</taxon>
        <taxon>Pezizomycotina</taxon>
        <taxon>Eurotiomycetes</taxon>
        <taxon>Eurotiomycetidae</taxon>
        <taxon>Eurotiales</taxon>
        <taxon>Aspergillaceae</taxon>
        <taxon>Penicillium</taxon>
    </lineage>
</organism>
<dbReference type="EMBL" id="LJBN01000172">
    <property type="protein sequence ID" value="OOQ85095.1"/>
    <property type="molecule type" value="Genomic_DNA"/>
</dbReference>
<feature type="transmembrane region" description="Helical" evidence="5">
    <location>
        <begin position="53"/>
        <end position="72"/>
    </location>
</feature>
<evidence type="ECO:0000256" key="4">
    <source>
        <dbReference type="ARBA" id="ARBA00023136"/>
    </source>
</evidence>
<keyword evidence="4 5" id="KW-0472">Membrane</keyword>
<sequence length="154" mass="16403">MISCFIFACGVAGQVASHTATGLIIGRLIAGLVLEVFLPIFVIYVSEISPKHIGGLLVSIYQFAIAIGHLTASGATRGTSNLDPVQELEKAADALSRVRGQPVNSPLIQNELAELKASSVYARTTTSWLDRFKNGLKTHTLGLTLGSQDHFHSS</sequence>
<evidence type="ECO:0000256" key="2">
    <source>
        <dbReference type="ARBA" id="ARBA00022692"/>
    </source>
</evidence>